<dbReference type="EMBL" id="JAWDGP010007919">
    <property type="protein sequence ID" value="KAK3700271.1"/>
    <property type="molecule type" value="Genomic_DNA"/>
</dbReference>
<protein>
    <submittedName>
        <fullName evidence="1">Uncharacterized protein</fullName>
    </submittedName>
</protein>
<evidence type="ECO:0000313" key="1">
    <source>
        <dbReference type="EMBL" id="KAK3700271.1"/>
    </source>
</evidence>
<reference evidence="1" key="1">
    <citation type="journal article" date="2023" name="G3 (Bethesda)">
        <title>A reference genome for the long-term kleptoplast-retaining sea slug Elysia crispata morphotype clarki.</title>
        <authorList>
            <person name="Eastman K.E."/>
            <person name="Pendleton A.L."/>
            <person name="Shaikh M.A."/>
            <person name="Suttiyut T."/>
            <person name="Ogas R."/>
            <person name="Tomko P."/>
            <person name="Gavelis G."/>
            <person name="Widhalm J.R."/>
            <person name="Wisecaver J.H."/>
        </authorList>
    </citation>
    <scope>NUCLEOTIDE SEQUENCE</scope>
    <source>
        <strain evidence="1">ECLA1</strain>
    </source>
</reference>
<evidence type="ECO:0000313" key="2">
    <source>
        <dbReference type="Proteomes" id="UP001283361"/>
    </source>
</evidence>
<comment type="caution">
    <text evidence="1">The sequence shown here is derived from an EMBL/GenBank/DDBJ whole genome shotgun (WGS) entry which is preliminary data.</text>
</comment>
<accession>A0AAE0XNQ5</accession>
<name>A0AAE0XNQ5_9GAST</name>
<organism evidence="1 2">
    <name type="scientific">Elysia crispata</name>
    <name type="common">lettuce slug</name>
    <dbReference type="NCBI Taxonomy" id="231223"/>
    <lineage>
        <taxon>Eukaryota</taxon>
        <taxon>Metazoa</taxon>
        <taxon>Spiralia</taxon>
        <taxon>Lophotrochozoa</taxon>
        <taxon>Mollusca</taxon>
        <taxon>Gastropoda</taxon>
        <taxon>Heterobranchia</taxon>
        <taxon>Euthyneura</taxon>
        <taxon>Panpulmonata</taxon>
        <taxon>Sacoglossa</taxon>
        <taxon>Placobranchoidea</taxon>
        <taxon>Plakobranchidae</taxon>
        <taxon>Elysia</taxon>
    </lineage>
</organism>
<sequence length="129" mass="14244">MELIQHSFDGPGTVDIVKAQAQESWRQTKSCLWPCLSVKSTQDFVGKFAKWLTLGTSSRVILPSHVTHRTDKNGTMTVRSDTACLCLILVVVLSCIGESVAQTKQLIWGQQRSLGVKLFSRTSAFISCI</sequence>
<keyword evidence="2" id="KW-1185">Reference proteome</keyword>
<dbReference type="Proteomes" id="UP001283361">
    <property type="component" value="Unassembled WGS sequence"/>
</dbReference>
<dbReference type="AlphaFoldDB" id="A0AAE0XNQ5"/>
<proteinExistence type="predicted"/>
<gene>
    <name evidence="1" type="ORF">RRG08_033549</name>
</gene>